<organism evidence="1 2">
    <name type="scientific">Acinetobacter boissieri</name>
    <dbReference type="NCBI Taxonomy" id="1219383"/>
    <lineage>
        <taxon>Bacteria</taxon>
        <taxon>Pseudomonadati</taxon>
        <taxon>Pseudomonadota</taxon>
        <taxon>Gammaproteobacteria</taxon>
        <taxon>Moraxellales</taxon>
        <taxon>Moraxellaceae</taxon>
        <taxon>Acinetobacter</taxon>
    </lineage>
</organism>
<sequence>MKVKTLAITVTTATILSACTHLEIAKPAVTAPSATVAAPTGPIIFKEPDLPAPFYVLNAVNYDKPSDFEVNLQKAAAQPVTKMVVTDPKDPTKTQTFDENHLIIPTINNNKNTVKFSPLAGQDEIDVTAMDDFLQLVEGQARHYPPKFASKMVRRGFESKLKQTTQFLDGYASKDNASYDVLIRAFKASIMARNLDLGAQYTTQSLKYGQRLLKMVPNDPLVNFWFGFNLSEGGGQREAVPYLEKAIKGGVQEAYLSAANNYLYLEQNKNAITTLRNYKVKYPQETQVTDQLIKEIQTQGRTNVWENLNNMKKGSY</sequence>
<proteinExistence type="predicted"/>
<dbReference type="AlphaFoldDB" id="A0A1G6IXW2"/>
<dbReference type="EMBL" id="FMYL01000009">
    <property type="protein sequence ID" value="SDC11243.1"/>
    <property type="molecule type" value="Genomic_DNA"/>
</dbReference>
<evidence type="ECO:0008006" key="3">
    <source>
        <dbReference type="Google" id="ProtNLM"/>
    </source>
</evidence>
<keyword evidence="2" id="KW-1185">Reference proteome</keyword>
<dbReference type="Proteomes" id="UP000242501">
    <property type="component" value="Unassembled WGS sequence"/>
</dbReference>
<evidence type="ECO:0000313" key="2">
    <source>
        <dbReference type="Proteomes" id="UP000242501"/>
    </source>
</evidence>
<dbReference type="NCBIfam" id="NF046096">
    <property type="entry name" value="ABUW_2363_fam_LP"/>
    <property type="match status" value="1"/>
</dbReference>
<dbReference type="RefSeq" id="WP_092749258.1">
    <property type="nucleotide sequence ID" value="NZ_FMYL01000009.1"/>
</dbReference>
<dbReference type="STRING" id="1219383.SAMN05421733_10984"/>
<dbReference type="InterPro" id="IPR011990">
    <property type="entry name" value="TPR-like_helical_dom_sf"/>
</dbReference>
<accession>A0A1G6IXW2</accession>
<name>A0A1G6IXW2_9GAMM</name>
<dbReference type="SUPFAM" id="SSF48452">
    <property type="entry name" value="TPR-like"/>
    <property type="match status" value="1"/>
</dbReference>
<reference evidence="2" key="1">
    <citation type="submission" date="2016-09" db="EMBL/GenBank/DDBJ databases">
        <authorList>
            <person name="Varghese N."/>
            <person name="Submissions S."/>
        </authorList>
    </citation>
    <scope>NUCLEOTIDE SEQUENCE [LARGE SCALE GENOMIC DNA]</scope>
    <source>
        <strain evidence="2">ANC 4422</strain>
    </source>
</reference>
<dbReference type="PROSITE" id="PS51257">
    <property type="entry name" value="PROKAR_LIPOPROTEIN"/>
    <property type="match status" value="1"/>
</dbReference>
<protein>
    <recommendedName>
        <fullName evidence="3">Tetratricopeptide repeat-containing protein</fullName>
    </recommendedName>
</protein>
<evidence type="ECO:0000313" key="1">
    <source>
        <dbReference type="EMBL" id="SDC11243.1"/>
    </source>
</evidence>
<gene>
    <name evidence="1" type="ORF">SAMN05421733_10984</name>
</gene>
<dbReference type="OrthoDB" id="6656286at2"/>